<comment type="caution">
    <text evidence="3">The sequence shown here is derived from an EMBL/GenBank/DDBJ whole genome shotgun (WGS) entry which is preliminary data.</text>
</comment>
<evidence type="ECO:0000259" key="2">
    <source>
        <dbReference type="PROSITE" id="PS51222"/>
    </source>
</evidence>
<accession>A0ABR2RXB7</accession>
<feature type="domain" description="DCD" evidence="2">
    <location>
        <begin position="32"/>
        <end position="162"/>
    </location>
</feature>
<organism evidence="3 4">
    <name type="scientific">Hibiscus sabdariffa</name>
    <name type="common">roselle</name>
    <dbReference type="NCBI Taxonomy" id="183260"/>
    <lineage>
        <taxon>Eukaryota</taxon>
        <taxon>Viridiplantae</taxon>
        <taxon>Streptophyta</taxon>
        <taxon>Embryophyta</taxon>
        <taxon>Tracheophyta</taxon>
        <taxon>Spermatophyta</taxon>
        <taxon>Magnoliopsida</taxon>
        <taxon>eudicotyledons</taxon>
        <taxon>Gunneridae</taxon>
        <taxon>Pentapetalae</taxon>
        <taxon>rosids</taxon>
        <taxon>malvids</taxon>
        <taxon>Malvales</taxon>
        <taxon>Malvaceae</taxon>
        <taxon>Malvoideae</taxon>
        <taxon>Hibiscus</taxon>
    </lineage>
</organism>
<dbReference type="PROSITE" id="PS51222">
    <property type="entry name" value="DCD"/>
    <property type="match status" value="1"/>
</dbReference>
<gene>
    <name evidence="3" type="ORF">V6N11_080087</name>
</gene>
<protein>
    <recommendedName>
        <fullName evidence="2">DCD domain-containing protein</fullName>
    </recommendedName>
</protein>
<evidence type="ECO:0000256" key="1">
    <source>
        <dbReference type="SAM" id="MobiDB-lite"/>
    </source>
</evidence>
<feature type="region of interest" description="Disordered" evidence="1">
    <location>
        <begin position="467"/>
        <end position="488"/>
    </location>
</feature>
<dbReference type="SMART" id="SM00767">
    <property type="entry name" value="DCD"/>
    <property type="match status" value="1"/>
</dbReference>
<sequence length="488" mass="55148">MRVTRLLRLYSLFANISMEFEGRLKKRITGKLPDFGAIFISSASTKEECFNRKLFGLPNSYANFVKRVKIGMILFLFEHEKRELHGVFKATSDGELSIIPYAYSSSGRNFPAQVRFTVLWHCLPLREHEFQAVIRDNYFATNKFNFGLSKDQVQGLLWLFDSRNIRLFQPNRVMENVWSNHFRKKLKRDIDSVSHSNAEPLAYSGKSTVTKDELQLLDSGDSHIAFKESNNMHYNSSYCPEGPTSQSSIPFVASHITTSGQESGACADHAIQSQPVLIGEELKELNTSGNHDIGLGDYIPLLPSDDSDSADSRASPDPGGLMKDHPALYEDTHQNVSVASPISKPEDNACSFKPSIASFQEKNSSDYIRSHTPGRGLYSDASNNRGSVFSRLNFSSGIPDEEDDAKVEKSAQEIMGELQQMHDQWRKKVMRSRSFERQNEDGLNKRKSVFLRLSWTSETGIQDIGVPARSVERHDKHPWRVHSSSSHE</sequence>
<proteinExistence type="predicted"/>
<dbReference type="PANTHER" id="PTHR46444:SF9">
    <property type="entry name" value="DCD (DEVELOPMENT AND CELL DEATH) DOMAIN PROTEIN"/>
    <property type="match status" value="1"/>
</dbReference>
<feature type="region of interest" description="Disordered" evidence="1">
    <location>
        <begin position="297"/>
        <end position="326"/>
    </location>
</feature>
<dbReference type="Pfam" id="PF10539">
    <property type="entry name" value="Dev_Cell_Death"/>
    <property type="match status" value="1"/>
</dbReference>
<evidence type="ECO:0000313" key="4">
    <source>
        <dbReference type="Proteomes" id="UP001396334"/>
    </source>
</evidence>
<dbReference type="InterPro" id="IPR013989">
    <property type="entry name" value="Dev_and_cell_death_domain"/>
</dbReference>
<dbReference type="PANTHER" id="PTHR46444">
    <property type="entry name" value="DCD (DEVELOPMENT AND CELL DEATH) DOMAIN PROTEIN-RELATED"/>
    <property type="match status" value="1"/>
</dbReference>
<name>A0ABR2RXB7_9ROSI</name>
<reference evidence="3 4" key="1">
    <citation type="journal article" date="2024" name="G3 (Bethesda)">
        <title>Genome assembly of Hibiscus sabdariffa L. provides insights into metabolisms of medicinal natural products.</title>
        <authorList>
            <person name="Kim T."/>
        </authorList>
    </citation>
    <scope>NUCLEOTIDE SEQUENCE [LARGE SCALE GENOMIC DNA]</scope>
    <source>
        <strain evidence="3">TK-2024</strain>
        <tissue evidence="3">Old leaves</tissue>
    </source>
</reference>
<dbReference type="EMBL" id="JBBPBN010000020">
    <property type="protein sequence ID" value="KAK9017611.1"/>
    <property type="molecule type" value="Genomic_DNA"/>
</dbReference>
<evidence type="ECO:0000313" key="3">
    <source>
        <dbReference type="EMBL" id="KAK9017611.1"/>
    </source>
</evidence>
<dbReference type="Proteomes" id="UP001396334">
    <property type="component" value="Unassembled WGS sequence"/>
</dbReference>
<keyword evidence="4" id="KW-1185">Reference proteome</keyword>